<reference evidence="1 2" key="1">
    <citation type="journal article" date="2022" name="bioRxiv">
        <title>Genomics of Preaxostyla Flagellates Illuminates Evolutionary Transitions and the Path Towards Mitochondrial Loss.</title>
        <authorList>
            <person name="Novak L.V.F."/>
            <person name="Treitli S.C."/>
            <person name="Pyrih J."/>
            <person name="Halakuc P."/>
            <person name="Pipaliya S.V."/>
            <person name="Vacek V."/>
            <person name="Brzon O."/>
            <person name="Soukal P."/>
            <person name="Eme L."/>
            <person name="Dacks J.B."/>
            <person name="Karnkowska A."/>
            <person name="Elias M."/>
            <person name="Hampl V."/>
        </authorList>
    </citation>
    <scope>NUCLEOTIDE SEQUENCE [LARGE SCALE GENOMIC DNA]</scope>
    <source>
        <strain evidence="1">NAU3</strain>
        <tissue evidence="1">Gut</tissue>
    </source>
</reference>
<organism evidence="1 2">
    <name type="scientific">Blattamonas nauphoetae</name>
    <dbReference type="NCBI Taxonomy" id="2049346"/>
    <lineage>
        <taxon>Eukaryota</taxon>
        <taxon>Metamonada</taxon>
        <taxon>Preaxostyla</taxon>
        <taxon>Oxymonadida</taxon>
        <taxon>Blattamonas</taxon>
    </lineage>
</organism>
<accession>A0ABQ9WX77</accession>
<comment type="caution">
    <text evidence="1">The sequence shown here is derived from an EMBL/GenBank/DDBJ whole genome shotgun (WGS) entry which is preliminary data.</text>
</comment>
<name>A0ABQ9WX77_9EUKA</name>
<gene>
    <name evidence="1" type="ORF">BLNAU_21173</name>
</gene>
<protein>
    <submittedName>
        <fullName evidence="1">Uncharacterized protein</fullName>
    </submittedName>
</protein>
<sequence length="776" mass="89754">MEYRRYLYNEFLDATFPEEKNRPTKLISSLINLLSLPSDTLRTAALSFFDVGLRKSSFHFTVAVAATGLVPKLFFVLKPHEIPLCDTTMEFHRHLTSIVDNFLDFSPESIRSHLGFDKANSRDRKRVSKVVESMYQSICSYLQYLLDTSVSRTDHRSGFSLLSNMSQFSPKTVIQLSSSSSPEIQQLFGEIQQKMMEEFVSLLGLASSSEAEQCLNTFCEAKLDPHTGQLSPVAALSWLKAFECLIGRVSEGRTISDLGVKAVMDFMCCSPCNVKLSFWTDDKFGLQVRGKTITSSKLDSKSLWALFTPTQQHHAATILSGLYWFINNLDRLPFMKHIWNRWFPSFTNAVDPSKLPFTSEFIPLHTELLQLMDNHITKIGYYDHWAKSLTDELRSELDEIYLAFYSHTKDYIVHLSLHPFALDGNDKDTILDFLIQLFQSGHDKSLDKPYREELRKEMDESALSSPSPPFILTSELVFRLTAIEIMNIVDRIVALLESNSPLDDDTILRIFAFHRNVLNHIYLPRLFRQAGRTTDQYLRTLESLLSLRFDFFDRALFDCLLHTRPGTLQPTFDVWDDVDLETVGISMRMINQTAPSLASISGRLKGFVLNFAFQSLSQTCYCVARLHQQQLEQLIAPSIDIISQYFLQPRDFEMTESRERDIIFFNFCILCDLRVIVQCFSRTGFFSRIVSRLFNHQNNTDEYPLDMIIDHHMYDRRPIEHQKMIRRTIPNFLEEGWQDALEFIFVTGKHIDCADIQFKTEKMIQFFGANFRGLQR</sequence>
<evidence type="ECO:0000313" key="2">
    <source>
        <dbReference type="Proteomes" id="UP001281761"/>
    </source>
</evidence>
<dbReference type="Proteomes" id="UP001281761">
    <property type="component" value="Unassembled WGS sequence"/>
</dbReference>
<evidence type="ECO:0000313" key="1">
    <source>
        <dbReference type="EMBL" id="KAK2943918.1"/>
    </source>
</evidence>
<dbReference type="EMBL" id="JARBJD010000322">
    <property type="protein sequence ID" value="KAK2943918.1"/>
    <property type="molecule type" value="Genomic_DNA"/>
</dbReference>
<keyword evidence="2" id="KW-1185">Reference proteome</keyword>
<proteinExistence type="predicted"/>